<dbReference type="InterPro" id="IPR007373">
    <property type="entry name" value="Thiamin_PyroPKinase_B1-bd"/>
</dbReference>
<dbReference type="InterPro" id="IPR006282">
    <property type="entry name" value="Thi_PPkinase"/>
</dbReference>
<reference evidence="7 8" key="1">
    <citation type="submission" date="2019-08" db="EMBL/GenBank/DDBJ databases">
        <title>In-depth cultivation of the pig gut microbiome towards novel bacterial diversity and tailored functional studies.</title>
        <authorList>
            <person name="Wylensek D."/>
            <person name="Hitch T.C.A."/>
            <person name="Clavel T."/>
        </authorList>
    </citation>
    <scope>NUCLEOTIDE SEQUENCE [LARGE SCALE GENOMIC DNA]</scope>
    <source>
        <strain evidence="7 8">WCA3-601-WT-6H</strain>
    </source>
</reference>
<dbReference type="GO" id="GO:0004788">
    <property type="term" value="F:thiamine diphosphokinase activity"/>
    <property type="evidence" value="ECO:0007669"/>
    <property type="project" value="UniProtKB-UniRule"/>
</dbReference>
<dbReference type="Pfam" id="PF04263">
    <property type="entry name" value="TPK_catalytic"/>
    <property type="match status" value="1"/>
</dbReference>
<evidence type="ECO:0000256" key="5">
    <source>
        <dbReference type="NCBIfam" id="TIGR01378"/>
    </source>
</evidence>
<dbReference type="SUPFAM" id="SSF63999">
    <property type="entry name" value="Thiamin pyrophosphokinase, catalytic domain"/>
    <property type="match status" value="1"/>
</dbReference>
<dbReference type="InterPro" id="IPR007371">
    <property type="entry name" value="TPK_catalytic"/>
</dbReference>
<keyword evidence="4" id="KW-0067">ATP-binding</keyword>
<name>A0A6L5YFX1_9FIRM</name>
<keyword evidence="3 7" id="KW-0418">Kinase</keyword>
<keyword evidence="8" id="KW-1185">Reference proteome</keyword>
<dbReference type="Pfam" id="PF04265">
    <property type="entry name" value="TPK_B1_binding"/>
    <property type="match status" value="1"/>
</dbReference>
<organism evidence="7 8">
    <name type="scientific">Waltera intestinalis</name>
    <dbReference type="NCBI Taxonomy" id="2606635"/>
    <lineage>
        <taxon>Bacteria</taxon>
        <taxon>Bacillati</taxon>
        <taxon>Bacillota</taxon>
        <taxon>Clostridia</taxon>
        <taxon>Lachnospirales</taxon>
        <taxon>Lachnospiraceae</taxon>
        <taxon>Waltera</taxon>
    </lineage>
</organism>
<protein>
    <recommendedName>
        <fullName evidence="5">Thiamine diphosphokinase</fullName>
        <ecNumber evidence="5">2.7.6.2</ecNumber>
    </recommendedName>
</protein>
<keyword evidence="1 7" id="KW-0808">Transferase</keyword>
<dbReference type="SUPFAM" id="SSF63862">
    <property type="entry name" value="Thiamin pyrophosphokinase, substrate-binding domain"/>
    <property type="match status" value="1"/>
</dbReference>
<dbReference type="Proteomes" id="UP000476055">
    <property type="component" value="Unassembled WGS sequence"/>
</dbReference>
<dbReference type="InterPro" id="IPR036759">
    <property type="entry name" value="TPK_catalytic_sf"/>
</dbReference>
<dbReference type="PANTHER" id="PTHR41299:SF1">
    <property type="entry name" value="THIAMINE PYROPHOSPHOKINASE"/>
    <property type="match status" value="1"/>
</dbReference>
<dbReference type="GO" id="GO:0006772">
    <property type="term" value="P:thiamine metabolic process"/>
    <property type="evidence" value="ECO:0007669"/>
    <property type="project" value="UniProtKB-UniRule"/>
</dbReference>
<dbReference type="AlphaFoldDB" id="A0A6L5YFX1"/>
<evidence type="ECO:0000256" key="3">
    <source>
        <dbReference type="ARBA" id="ARBA00022777"/>
    </source>
</evidence>
<dbReference type="SMART" id="SM00983">
    <property type="entry name" value="TPK_B1_binding"/>
    <property type="match status" value="1"/>
</dbReference>
<feature type="domain" description="Thiamin pyrophosphokinase thiamin-binding" evidence="6">
    <location>
        <begin position="146"/>
        <end position="208"/>
    </location>
</feature>
<dbReference type="GO" id="GO:0016301">
    <property type="term" value="F:kinase activity"/>
    <property type="evidence" value="ECO:0007669"/>
    <property type="project" value="UniProtKB-KW"/>
</dbReference>
<accession>A0A6L5YFX1</accession>
<dbReference type="InterPro" id="IPR036371">
    <property type="entry name" value="TPK_B1-bd_sf"/>
</dbReference>
<dbReference type="PANTHER" id="PTHR41299">
    <property type="entry name" value="THIAMINE PYROPHOSPHOKINASE"/>
    <property type="match status" value="1"/>
</dbReference>
<keyword evidence="2" id="KW-0547">Nucleotide-binding</keyword>
<evidence type="ECO:0000256" key="2">
    <source>
        <dbReference type="ARBA" id="ARBA00022741"/>
    </source>
</evidence>
<proteinExistence type="predicted"/>
<evidence type="ECO:0000259" key="6">
    <source>
        <dbReference type="SMART" id="SM00983"/>
    </source>
</evidence>
<dbReference type="Gene3D" id="3.40.50.10240">
    <property type="entry name" value="Thiamin pyrophosphokinase, catalytic domain"/>
    <property type="match status" value="1"/>
</dbReference>
<evidence type="ECO:0000256" key="4">
    <source>
        <dbReference type="ARBA" id="ARBA00022840"/>
    </source>
</evidence>
<dbReference type="EC" id="2.7.6.2" evidence="5"/>
<dbReference type="EMBL" id="VUMU01000002">
    <property type="protein sequence ID" value="MST57119.1"/>
    <property type="molecule type" value="Genomic_DNA"/>
</dbReference>
<evidence type="ECO:0000256" key="1">
    <source>
        <dbReference type="ARBA" id="ARBA00022679"/>
    </source>
</evidence>
<dbReference type="RefSeq" id="WP_154495118.1">
    <property type="nucleotide sequence ID" value="NZ_VUMU01000002.1"/>
</dbReference>
<dbReference type="GO" id="GO:0030975">
    <property type="term" value="F:thiamine binding"/>
    <property type="evidence" value="ECO:0007669"/>
    <property type="project" value="InterPro"/>
</dbReference>
<evidence type="ECO:0000313" key="8">
    <source>
        <dbReference type="Proteomes" id="UP000476055"/>
    </source>
</evidence>
<dbReference type="GO" id="GO:0005524">
    <property type="term" value="F:ATP binding"/>
    <property type="evidence" value="ECO:0007669"/>
    <property type="project" value="UniProtKB-KW"/>
</dbReference>
<dbReference type="CDD" id="cd07995">
    <property type="entry name" value="TPK"/>
    <property type="match status" value="1"/>
</dbReference>
<evidence type="ECO:0000313" key="7">
    <source>
        <dbReference type="EMBL" id="MST57119.1"/>
    </source>
</evidence>
<gene>
    <name evidence="7" type="ORF">FYJ59_02455</name>
</gene>
<comment type="caution">
    <text evidence="7">The sequence shown here is derived from an EMBL/GenBank/DDBJ whole genome shotgun (WGS) entry which is preliminary data.</text>
</comment>
<sequence>MGKCILIGAGDLTMGELAVTEEDYVIAVDGGLSYCGLLNVEPDLIIGDFDSMSEQEKLAVEQLQQTVPEKICQLPQCKDDTDMLAAIKRGLELGYTDFRIYAATGGRFDHTLANIQCLLYLKNHGAVGYLVDGTGMVLVLQNEAVHFRKELEGTMSLFALTKEAKGVNIRGMKYPLENAVITNDFPIGISNEFLGEEAEVSVEDGELVCMIRYYEDEV</sequence>
<dbReference type="NCBIfam" id="TIGR01378">
    <property type="entry name" value="thi_PPkinase"/>
    <property type="match status" value="1"/>
</dbReference>
<dbReference type="GO" id="GO:0009229">
    <property type="term" value="P:thiamine diphosphate biosynthetic process"/>
    <property type="evidence" value="ECO:0007669"/>
    <property type="project" value="InterPro"/>
</dbReference>
<dbReference type="InterPro" id="IPR053149">
    <property type="entry name" value="TPK"/>
</dbReference>